<comment type="caution">
    <text evidence="9">The sequence shown here is derived from an EMBL/GenBank/DDBJ whole genome shotgun (WGS) entry which is preliminary data.</text>
</comment>
<protein>
    <submittedName>
        <fullName evidence="9">YtjB family periplasmic protein</fullName>
    </submittedName>
</protein>
<evidence type="ECO:0000256" key="1">
    <source>
        <dbReference type="ARBA" id="ARBA00004236"/>
    </source>
</evidence>
<evidence type="ECO:0000256" key="3">
    <source>
        <dbReference type="ARBA" id="ARBA00022475"/>
    </source>
</evidence>
<evidence type="ECO:0000256" key="2">
    <source>
        <dbReference type="ARBA" id="ARBA00005362"/>
    </source>
</evidence>
<reference evidence="10" key="1">
    <citation type="journal article" date="2019" name="Int. J. Syst. Evol. Microbiol.">
        <title>The Global Catalogue of Microorganisms (GCM) 10K type strain sequencing project: providing services to taxonomists for standard genome sequencing and annotation.</title>
        <authorList>
            <consortium name="The Broad Institute Genomics Platform"/>
            <consortium name="The Broad Institute Genome Sequencing Center for Infectious Disease"/>
            <person name="Wu L."/>
            <person name="Ma J."/>
        </authorList>
    </citation>
    <scope>NUCLEOTIDE SEQUENCE [LARGE SCALE GENOMIC DNA]</scope>
    <source>
        <strain evidence="10">CGMCC 1.18518</strain>
    </source>
</reference>
<feature type="compositionally biased region" description="Basic residues" evidence="7">
    <location>
        <begin position="233"/>
        <end position="243"/>
    </location>
</feature>
<comment type="similarity">
    <text evidence="2">Belongs to the Smp family.</text>
</comment>
<dbReference type="InterPro" id="IPR019305">
    <property type="entry name" value="Uncharacterised_Smp"/>
</dbReference>
<accession>A0ABW1VZT4</accession>
<feature type="region of interest" description="Disordered" evidence="7">
    <location>
        <begin position="199"/>
        <end position="243"/>
    </location>
</feature>
<name>A0ABW1VZT4_9GAMM</name>
<keyword evidence="10" id="KW-1185">Reference proteome</keyword>
<dbReference type="RefSeq" id="WP_385953040.1">
    <property type="nucleotide sequence ID" value="NZ_JBHSUB010000015.1"/>
</dbReference>
<sequence length="243" mass="27094">MAQQKMKIKLHRTVITLVCLALLVLLMQGASWFSQNHQKVQSTQAEELAQTLARQVAFSLEPLMDDSNEHQARIDAILKQLTTQSRILDASLYDTTGAVIAESGENITVRDRLALDGQRAGSYFSHQLVQPVIGKNGPLGFLRITLDTHVLATESRQVDNTTNILRLMLLLALAIGLVLSQTLLRNRRTHWQQSPFLLTASQPVPQEDPEENAEKPAVSARPAAKKPATPQRYRPRKKRPAGR</sequence>
<evidence type="ECO:0000256" key="4">
    <source>
        <dbReference type="ARBA" id="ARBA00022692"/>
    </source>
</evidence>
<dbReference type="EMBL" id="JBHSUB010000015">
    <property type="protein sequence ID" value="MFC6379070.1"/>
    <property type="molecule type" value="Genomic_DNA"/>
</dbReference>
<feature type="transmembrane region" description="Helical" evidence="8">
    <location>
        <begin position="164"/>
        <end position="184"/>
    </location>
</feature>
<keyword evidence="6 8" id="KW-0472">Membrane</keyword>
<keyword evidence="4 8" id="KW-0812">Transmembrane</keyword>
<evidence type="ECO:0000313" key="10">
    <source>
        <dbReference type="Proteomes" id="UP001596230"/>
    </source>
</evidence>
<evidence type="ECO:0000313" key="9">
    <source>
        <dbReference type="EMBL" id="MFC6379070.1"/>
    </source>
</evidence>
<evidence type="ECO:0000256" key="8">
    <source>
        <dbReference type="SAM" id="Phobius"/>
    </source>
</evidence>
<comment type="subcellular location">
    <subcellularLocation>
        <location evidence="1">Cell membrane</location>
    </subcellularLocation>
</comment>
<dbReference type="NCBIfam" id="NF008419">
    <property type="entry name" value="PRK11246.1"/>
    <property type="match status" value="1"/>
</dbReference>
<proteinExistence type="inferred from homology"/>
<gene>
    <name evidence="9" type="ORF">ACFP9W_13525</name>
</gene>
<evidence type="ECO:0000256" key="6">
    <source>
        <dbReference type="ARBA" id="ARBA00023136"/>
    </source>
</evidence>
<evidence type="ECO:0000256" key="7">
    <source>
        <dbReference type="SAM" id="MobiDB-lite"/>
    </source>
</evidence>
<keyword evidence="5 8" id="KW-1133">Transmembrane helix</keyword>
<dbReference type="Proteomes" id="UP001596230">
    <property type="component" value="Unassembled WGS sequence"/>
</dbReference>
<keyword evidence="3" id="KW-1003">Cell membrane</keyword>
<evidence type="ECO:0000256" key="5">
    <source>
        <dbReference type="ARBA" id="ARBA00022989"/>
    </source>
</evidence>
<dbReference type="Pfam" id="PF10144">
    <property type="entry name" value="SMP_2"/>
    <property type="match status" value="1"/>
</dbReference>
<organism evidence="9 10">
    <name type="scientific">Tatumella terrea</name>
    <dbReference type="NCBI Taxonomy" id="419007"/>
    <lineage>
        <taxon>Bacteria</taxon>
        <taxon>Pseudomonadati</taxon>
        <taxon>Pseudomonadota</taxon>
        <taxon>Gammaproteobacteria</taxon>
        <taxon>Enterobacterales</taxon>
        <taxon>Erwiniaceae</taxon>
        <taxon>Tatumella</taxon>
    </lineage>
</organism>